<protein>
    <recommendedName>
        <fullName evidence="3">Endolytic peptidoglycan transglycosylase RlpA</fullName>
        <ecNumber evidence="3">4.2.2.-</ecNumber>
    </recommendedName>
</protein>
<evidence type="ECO:0000256" key="3">
    <source>
        <dbReference type="HAMAP-Rule" id="MF_02071"/>
    </source>
</evidence>
<comment type="subcellular location">
    <subcellularLocation>
        <location evidence="3">Cell membrane</location>
        <topology evidence="3">Lipid-anchor</topology>
    </subcellularLocation>
</comment>
<dbReference type="PANTHER" id="PTHR34183:SF8">
    <property type="entry name" value="ENDOLYTIC PEPTIDOGLYCAN TRANSGLYCOSYLASE RLPA-RELATED"/>
    <property type="match status" value="1"/>
</dbReference>
<evidence type="ECO:0000313" key="7">
    <source>
        <dbReference type="EMBL" id="SEQ49259.1"/>
    </source>
</evidence>
<keyword evidence="1 3" id="KW-0456">Lyase</keyword>
<dbReference type="Gene3D" id="2.40.40.10">
    <property type="entry name" value="RlpA-like domain"/>
    <property type="match status" value="1"/>
</dbReference>
<keyword evidence="5" id="KW-0732">Signal</keyword>
<feature type="signal peptide" evidence="5">
    <location>
        <begin position="1"/>
        <end position="18"/>
    </location>
</feature>
<evidence type="ECO:0000313" key="8">
    <source>
        <dbReference type="Proteomes" id="UP000198512"/>
    </source>
</evidence>
<dbReference type="InterPro" id="IPR034718">
    <property type="entry name" value="RlpA"/>
</dbReference>
<accession>A0ABY1BC88</accession>
<dbReference type="InterPro" id="IPR036908">
    <property type="entry name" value="RlpA-like_sf"/>
</dbReference>
<keyword evidence="3" id="KW-1003">Cell membrane</keyword>
<feature type="domain" description="RlpA-like protein double-psi beta-barrel" evidence="6">
    <location>
        <begin position="31"/>
        <end position="119"/>
    </location>
</feature>
<keyword evidence="8" id="KW-1185">Reference proteome</keyword>
<feature type="chain" id="PRO_5046917749" description="Endolytic peptidoglycan transglycosylase RlpA" evidence="5">
    <location>
        <begin position="19"/>
        <end position="123"/>
    </location>
</feature>
<dbReference type="Pfam" id="PF03330">
    <property type="entry name" value="DPBB_1"/>
    <property type="match status" value="1"/>
</dbReference>
<comment type="caution">
    <text evidence="7">The sequence shown here is derived from an EMBL/GenBank/DDBJ whole genome shotgun (WGS) entry which is preliminary data.</text>
</comment>
<dbReference type="SUPFAM" id="SSF50685">
    <property type="entry name" value="Barwin-like endoglucanases"/>
    <property type="match status" value="1"/>
</dbReference>
<keyword evidence="3" id="KW-0564">Palmitate</keyword>
<dbReference type="CDD" id="cd22268">
    <property type="entry name" value="DPBB_RlpA-like"/>
    <property type="match status" value="1"/>
</dbReference>
<sequence>MRPLATLLIALAMLGGCASQGSIDANGYRNEGQASYYGARHHGNKTASGERFDQNALTAAHRTLPFGTRVRVTNLRNERSVVVRINDRGPYARGRIIDLSRKAAEQLDMIRAGVVPVRVEQLQ</sequence>
<reference evidence="7 8" key="1">
    <citation type="submission" date="2016-10" db="EMBL/GenBank/DDBJ databases">
        <authorList>
            <person name="Varghese N."/>
            <person name="Submissions S."/>
        </authorList>
    </citation>
    <scope>NUCLEOTIDE SEQUENCE [LARGE SCALE GENOMIC DNA]</scope>
    <source>
        <strain evidence="7 8">CIP 109853</strain>
    </source>
</reference>
<evidence type="ECO:0000256" key="5">
    <source>
        <dbReference type="SAM" id="SignalP"/>
    </source>
</evidence>
<evidence type="ECO:0000256" key="1">
    <source>
        <dbReference type="ARBA" id="ARBA00023239"/>
    </source>
</evidence>
<keyword evidence="3" id="KW-0472">Membrane</keyword>
<dbReference type="EMBL" id="FOFP01000006">
    <property type="protein sequence ID" value="SEQ49259.1"/>
    <property type="molecule type" value="Genomic_DNA"/>
</dbReference>
<dbReference type="EC" id="4.2.2.-" evidence="3"/>
<comment type="similarity">
    <text evidence="3 4">Belongs to the RlpA family.</text>
</comment>
<gene>
    <name evidence="3" type="primary">rlpA</name>
    <name evidence="7" type="ORF">SAMN05216600_106165</name>
</gene>
<keyword evidence="3 7" id="KW-0449">Lipoprotein</keyword>
<evidence type="ECO:0000259" key="6">
    <source>
        <dbReference type="Pfam" id="PF03330"/>
    </source>
</evidence>
<dbReference type="PANTHER" id="PTHR34183">
    <property type="entry name" value="ENDOLYTIC PEPTIDOGLYCAN TRANSGLYCOSYLASE RLPA"/>
    <property type="match status" value="1"/>
</dbReference>
<evidence type="ECO:0000256" key="2">
    <source>
        <dbReference type="ARBA" id="ARBA00023316"/>
    </source>
</evidence>
<keyword evidence="2 3" id="KW-0961">Cell wall biogenesis/degradation</keyword>
<dbReference type="NCBIfam" id="TIGR00413">
    <property type="entry name" value="rlpA"/>
    <property type="match status" value="1"/>
</dbReference>
<proteinExistence type="inferred from homology"/>
<organism evidence="7 8">
    <name type="scientific">Pseudomonas cuatrocienegasensis</name>
    <dbReference type="NCBI Taxonomy" id="543360"/>
    <lineage>
        <taxon>Bacteria</taxon>
        <taxon>Pseudomonadati</taxon>
        <taxon>Pseudomonadota</taxon>
        <taxon>Gammaproteobacteria</taxon>
        <taxon>Pseudomonadales</taxon>
        <taxon>Pseudomonadaceae</taxon>
        <taxon>Pseudomonas</taxon>
    </lineage>
</organism>
<dbReference type="Proteomes" id="UP000198512">
    <property type="component" value="Unassembled WGS sequence"/>
</dbReference>
<comment type="function">
    <text evidence="3">Lytic transglycosylase with a strong preference for naked glycan strands that lack stem peptides.</text>
</comment>
<dbReference type="InterPro" id="IPR009009">
    <property type="entry name" value="RlpA-like_DPBB"/>
</dbReference>
<dbReference type="PROSITE" id="PS51257">
    <property type="entry name" value="PROKAR_LIPOPROTEIN"/>
    <property type="match status" value="1"/>
</dbReference>
<name>A0ABY1BC88_9PSED</name>
<dbReference type="InterPro" id="IPR012997">
    <property type="entry name" value="RplA"/>
</dbReference>
<dbReference type="RefSeq" id="WP_069517981.1">
    <property type="nucleotide sequence ID" value="NZ_FOFP01000006.1"/>
</dbReference>
<evidence type="ECO:0000256" key="4">
    <source>
        <dbReference type="RuleBase" id="RU003495"/>
    </source>
</evidence>
<dbReference type="HAMAP" id="MF_02071">
    <property type="entry name" value="RlpA"/>
    <property type="match status" value="1"/>
</dbReference>